<protein>
    <recommendedName>
        <fullName evidence="7">EamA domain-containing protein</fullName>
    </recommendedName>
</protein>
<evidence type="ECO:0000256" key="3">
    <source>
        <dbReference type="ARBA" id="ARBA00022989"/>
    </source>
</evidence>
<dbReference type="PANTHER" id="PTHR23051">
    <property type="entry name" value="SOLUTE CARRIER FAMILY 35, MEMBER F5"/>
    <property type="match status" value="1"/>
</dbReference>
<feature type="transmembrane region" description="Helical" evidence="6">
    <location>
        <begin position="101"/>
        <end position="118"/>
    </location>
</feature>
<feature type="transmembrane region" description="Helical" evidence="6">
    <location>
        <begin position="216"/>
        <end position="237"/>
    </location>
</feature>
<dbReference type="Proteomes" id="UP000013827">
    <property type="component" value="Unassembled WGS sequence"/>
</dbReference>
<feature type="transmembrane region" description="Helical" evidence="6">
    <location>
        <begin position="275"/>
        <end position="296"/>
    </location>
</feature>
<reference evidence="8" key="2">
    <citation type="submission" date="2024-10" db="UniProtKB">
        <authorList>
            <consortium name="EnsemblProtists"/>
        </authorList>
    </citation>
    <scope>IDENTIFICATION</scope>
</reference>
<proteinExistence type="predicted"/>
<keyword evidence="9" id="KW-1185">Reference proteome</keyword>
<dbReference type="HOGENOM" id="CLU_026578_2_2_1"/>
<dbReference type="KEGG" id="ehx:EMIHUDRAFT_218068"/>
<feature type="transmembrane region" description="Helical" evidence="6">
    <location>
        <begin position="308"/>
        <end position="326"/>
    </location>
</feature>
<dbReference type="RefSeq" id="XP_005760440.1">
    <property type="nucleotide sequence ID" value="XM_005760383.1"/>
</dbReference>
<reference evidence="9" key="1">
    <citation type="journal article" date="2013" name="Nature">
        <title>Pan genome of the phytoplankton Emiliania underpins its global distribution.</title>
        <authorList>
            <person name="Read B.A."/>
            <person name="Kegel J."/>
            <person name="Klute M.J."/>
            <person name="Kuo A."/>
            <person name="Lefebvre S.C."/>
            <person name="Maumus F."/>
            <person name="Mayer C."/>
            <person name="Miller J."/>
            <person name="Monier A."/>
            <person name="Salamov A."/>
            <person name="Young J."/>
            <person name="Aguilar M."/>
            <person name="Claverie J.M."/>
            <person name="Frickenhaus S."/>
            <person name="Gonzalez K."/>
            <person name="Herman E.K."/>
            <person name="Lin Y.C."/>
            <person name="Napier J."/>
            <person name="Ogata H."/>
            <person name="Sarno A.F."/>
            <person name="Shmutz J."/>
            <person name="Schroeder D."/>
            <person name="de Vargas C."/>
            <person name="Verret F."/>
            <person name="von Dassow P."/>
            <person name="Valentin K."/>
            <person name="Van de Peer Y."/>
            <person name="Wheeler G."/>
            <person name="Dacks J.B."/>
            <person name="Delwiche C.F."/>
            <person name="Dyhrman S.T."/>
            <person name="Glockner G."/>
            <person name="John U."/>
            <person name="Richards T."/>
            <person name="Worden A.Z."/>
            <person name="Zhang X."/>
            <person name="Grigoriev I.V."/>
            <person name="Allen A.E."/>
            <person name="Bidle K."/>
            <person name="Borodovsky M."/>
            <person name="Bowler C."/>
            <person name="Brownlee C."/>
            <person name="Cock J.M."/>
            <person name="Elias M."/>
            <person name="Gladyshev V.N."/>
            <person name="Groth M."/>
            <person name="Guda C."/>
            <person name="Hadaegh A."/>
            <person name="Iglesias-Rodriguez M.D."/>
            <person name="Jenkins J."/>
            <person name="Jones B.M."/>
            <person name="Lawson T."/>
            <person name="Leese F."/>
            <person name="Lindquist E."/>
            <person name="Lobanov A."/>
            <person name="Lomsadze A."/>
            <person name="Malik S.B."/>
            <person name="Marsh M.E."/>
            <person name="Mackinder L."/>
            <person name="Mock T."/>
            <person name="Mueller-Roeber B."/>
            <person name="Pagarete A."/>
            <person name="Parker M."/>
            <person name="Probert I."/>
            <person name="Quesneville H."/>
            <person name="Raines C."/>
            <person name="Rensing S.A."/>
            <person name="Riano-Pachon D.M."/>
            <person name="Richier S."/>
            <person name="Rokitta S."/>
            <person name="Shiraiwa Y."/>
            <person name="Soanes D.M."/>
            <person name="van der Giezen M."/>
            <person name="Wahlund T.M."/>
            <person name="Williams B."/>
            <person name="Wilson W."/>
            <person name="Wolfe G."/>
            <person name="Wurch L.L."/>
        </authorList>
    </citation>
    <scope>NUCLEOTIDE SEQUENCE</scope>
</reference>
<dbReference type="InterPro" id="IPR037185">
    <property type="entry name" value="EmrE-like"/>
</dbReference>
<dbReference type="InterPro" id="IPR000620">
    <property type="entry name" value="EamA_dom"/>
</dbReference>
<feature type="transmembrane region" description="Helical" evidence="6">
    <location>
        <begin position="155"/>
        <end position="173"/>
    </location>
</feature>
<dbReference type="OMA" id="MCKSPER"/>
<evidence type="ECO:0000313" key="9">
    <source>
        <dbReference type="Proteomes" id="UP000013827"/>
    </source>
</evidence>
<keyword evidence="3 6" id="KW-1133">Transmembrane helix</keyword>
<dbReference type="Gene3D" id="1.10.3730.20">
    <property type="match status" value="1"/>
</dbReference>
<feature type="region of interest" description="Disordered" evidence="5">
    <location>
        <begin position="333"/>
        <end position="356"/>
    </location>
</feature>
<dbReference type="PANTHER" id="PTHR23051:SF0">
    <property type="entry name" value="SOLUTE CARRIER FAMILY 35 MEMBER F5"/>
    <property type="match status" value="1"/>
</dbReference>
<feature type="transmembrane region" description="Helical" evidence="6">
    <location>
        <begin position="124"/>
        <end position="143"/>
    </location>
</feature>
<organism evidence="8 9">
    <name type="scientific">Emiliania huxleyi (strain CCMP1516)</name>
    <dbReference type="NCBI Taxonomy" id="280463"/>
    <lineage>
        <taxon>Eukaryota</taxon>
        <taxon>Haptista</taxon>
        <taxon>Haptophyta</taxon>
        <taxon>Prymnesiophyceae</taxon>
        <taxon>Isochrysidales</taxon>
        <taxon>Noelaerhabdaceae</taxon>
        <taxon>Emiliania</taxon>
    </lineage>
</organism>
<evidence type="ECO:0000256" key="5">
    <source>
        <dbReference type="SAM" id="MobiDB-lite"/>
    </source>
</evidence>
<comment type="subcellular location">
    <subcellularLocation>
        <location evidence="1">Membrane</location>
        <topology evidence="1">Multi-pass membrane protein</topology>
    </subcellularLocation>
</comment>
<keyword evidence="2 6" id="KW-0812">Transmembrane</keyword>
<dbReference type="Pfam" id="PF00892">
    <property type="entry name" value="EamA"/>
    <property type="match status" value="1"/>
</dbReference>
<dbReference type="GeneID" id="17254144"/>
<dbReference type="EnsemblProtists" id="EOD08011">
    <property type="protein sequence ID" value="EOD08011"/>
    <property type="gene ID" value="EMIHUDRAFT_218068"/>
</dbReference>
<evidence type="ECO:0000256" key="1">
    <source>
        <dbReference type="ARBA" id="ARBA00004141"/>
    </source>
</evidence>
<keyword evidence="4 6" id="KW-0472">Membrane</keyword>
<dbReference type="GO" id="GO:0016020">
    <property type="term" value="C:membrane"/>
    <property type="evidence" value="ECO:0007669"/>
    <property type="project" value="UniProtKB-SubCell"/>
</dbReference>
<dbReference type="AlphaFoldDB" id="A0A0D3I9S6"/>
<evidence type="ECO:0000256" key="6">
    <source>
        <dbReference type="SAM" id="Phobius"/>
    </source>
</evidence>
<feature type="transmembrane region" description="Helical" evidence="6">
    <location>
        <begin position="243"/>
        <end position="263"/>
    </location>
</feature>
<feature type="transmembrane region" description="Helical" evidence="6">
    <location>
        <begin position="41"/>
        <end position="64"/>
    </location>
</feature>
<feature type="domain" description="EamA" evidence="7">
    <location>
        <begin position="95"/>
        <end position="172"/>
    </location>
</feature>
<dbReference type="SUPFAM" id="SSF103481">
    <property type="entry name" value="Multidrug resistance efflux transporter EmrE"/>
    <property type="match status" value="2"/>
</dbReference>
<name>A0A0D3I9S6_EMIH1</name>
<accession>A0A0D3I9S6</accession>
<dbReference type="eggNOG" id="KOG2765">
    <property type="taxonomic scope" value="Eukaryota"/>
</dbReference>
<sequence length="356" mass="38107">MPRFTPWVLGVASITVCAVIWTAASVVKKRIFNDLSFDQPFALSVVANACYVVHFLSWGVRSAVASRRAGRRRRADNRVELLETPLPPELAAPDRTWRAEAWAALLIMPVFFAGQWSYGVGLAMTSVTSSTVICTTSSVTTFLGSRYFLSEPSSAKKWLGVLLCIAGAVLLLQGDRAPSGPAPSWVGDLICWLSALFYSAYVLLVRALVRDPLQFFSFLGAYVLLLGGPAVALLLHFSPAYAGPFWASFSPEVLWLLLLTGLLDNALSQFFWAQGVLLTSPTVATAGLGLTIPLSVASDLLLGHSVGPWQYAASAVVGVGFLLVNLGHHAAKEEPADDNAAPLSETRQEAAGGGRQ</sequence>
<evidence type="ECO:0000256" key="4">
    <source>
        <dbReference type="ARBA" id="ARBA00023136"/>
    </source>
</evidence>
<evidence type="ECO:0000256" key="2">
    <source>
        <dbReference type="ARBA" id="ARBA00022692"/>
    </source>
</evidence>
<evidence type="ECO:0000313" key="8">
    <source>
        <dbReference type="EnsemblProtists" id="EOD08011"/>
    </source>
</evidence>
<dbReference type="PaxDb" id="2903-EOD08011"/>
<feature type="transmembrane region" description="Helical" evidence="6">
    <location>
        <begin position="185"/>
        <end position="204"/>
    </location>
</feature>
<evidence type="ECO:0000259" key="7">
    <source>
        <dbReference type="Pfam" id="PF00892"/>
    </source>
</evidence>